<evidence type="ECO:0000313" key="2">
    <source>
        <dbReference type="EMBL" id="TYL39490.1"/>
    </source>
</evidence>
<evidence type="ECO:0000256" key="1">
    <source>
        <dbReference type="SAM" id="MobiDB-lite"/>
    </source>
</evidence>
<dbReference type="EMBL" id="PHNJ01000002">
    <property type="protein sequence ID" value="TYL39490.1"/>
    <property type="molecule type" value="Genomic_DNA"/>
</dbReference>
<name>A0A8J8TSV6_9EURY</name>
<sequence>MAQELKQVRDELEKAAKTADDDDIRDDLREQVDAFEDYTIGDHEPDHAVLDGHLNQLRQLSQDASDDTKDRIEDALETAEDYREGIDQA</sequence>
<organism evidence="2 3">
    <name type="scientific">Natronococcus pandeyae</name>
    <dbReference type="NCBI Taxonomy" id="2055836"/>
    <lineage>
        <taxon>Archaea</taxon>
        <taxon>Methanobacteriati</taxon>
        <taxon>Methanobacteriota</taxon>
        <taxon>Stenosarchaea group</taxon>
        <taxon>Halobacteria</taxon>
        <taxon>Halobacteriales</taxon>
        <taxon>Natrialbaceae</taxon>
        <taxon>Natronococcus</taxon>
    </lineage>
</organism>
<dbReference type="InterPro" id="IPR055975">
    <property type="entry name" value="DUF7553"/>
</dbReference>
<dbReference type="Proteomes" id="UP000766904">
    <property type="component" value="Unassembled WGS sequence"/>
</dbReference>
<gene>
    <name evidence="2" type="ORF">CV102_04120</name>
</gene>
<feature type="compositionally biased region" description="Basic and acidic residues" evidence="1">
    <location>
        <begin position="1"/>
        <end position="19"/>
    </location>
</feature>
<dbReference type="RefSeq" id="WP_148856622.1">
    <property type="nucleotide sequence ID" value="NZ_PHNJ01000002.1"/>
</dbReference>
<dbReference type="OrthoDB" id="197463at2157"/>
<dbReference type="Pfam" id="PF24430">
    <property type="entry name" value="DUF7553"/>
    <property type="match status" value="1"/>
</dbReference>
<accession>A0A8J8TSV6</accession>
<feature type="region of interest" description="Disordered" evidence="1">
    <location>
        <begin position="1"/>
        <end position="25"/>
    </location>
</feature>
<proteinExistence type="predicted"/>
<protein>
    <submittedName>
        <fullName evidence="2">Uncharacterized protein</fullName>
    </submittedName>
</protein>
<comment type="caution">
    <text evidence="2">The sequence shown here is derived from an EMBL/GenBank/DDBJ whole genome shotgun (WGS) entry which is preliminary data.</text>
</comment>
<dbReference type="AlphaFoldDB" id="A0A8J8TSV6"/>
<keyword evidence="3" id="KW-1185">Reference proteome</keyword>
<evidence type="ECO:0000313" key="3">
    <source>
        <dbReference type="Proteomes" id="UP000766904"/>
    </source>
</evidence>
<reference evidence="2" key="1">
    <citation type="submission" date="2017-11" db="EMBL/GenBank/DDBJ databases">
        <authorList>
            <person name="Kajale S.C."/>
            <person name="Sharma A."/>
        </authorList>
    </citation>
    <scope>NUCLEOTIDE SEQUENCE</scope>
    <source>
        <strain evidence="2">LS1_42</strain>
    </source>
</reference>